<evidence type="ECO:0000313" key="2">
    <source>
        <dbReference type="EMBL" id="CEM38669.1"/>
    </source>
</evidence>
<keyword evidence="1" id="KW-0472">Membrane</keyword>
<keyword evidence="1" id="KW-0812">Transmembrane</keyword>
<accession>A0A0G4H4H9</accession>
<name>A0A0G4H4H9_9ALVE</name>
<protein>
    <submittedName>
        <fullName evidence="2">Uncharacterized protein</fullName>
    </submittedName>
</protein>
<dbReference type="AlphaFoldDB" id="A0A0G4H4H9"/>
<keyword evidence="1" id="KW-1133">Transmembrane helix</keyword>
<gene>
    <name evidence="2" type="ORF">Cvel_5693</name>
</gene>
<dbReference type="EMBL" id="CDMZ01001875">
    <property type="protein sequence ID" value="CEM38669.1"/>
    <property type="molecule type" value="Genomic_DNA"/>
</dbReference>
<sequence length="79" mass="8143">MGKPGKAAAKGIETCGTLASIISMAVPGTAPVGFALSLVSMLVGFIFGESDSAAQKSESITIEQVKDAVKEALWDHDFD</sequence>
<proteinExistence type="predicted"/>
<dbReference type="VEuPathDB" id="CryptoDB:Cvel_5693"/>
<reference evidence="2" key="1">
    <citation type="submission" date="2014-11" db="EMBL/GenBank/DDBJ databases">
        <authorList>
            <person name="Otto D Thomas"/>
            <person name="Naeem Raeece"/>
        </authorList>
    </citation>
    <scope>NUCLEOTIDE SEQUENCE</scope>
</reference>
<evidence type="ECO:0000256" key="1">
    <source>
        <dbReference type="SAM" id="Phobius"/>
    </source>
</evidence>
<organism evidence="2">
    <name type="scientific">Chromera velia CCMP2878</name>
    <dbReference type="NCBI Taxonomy" id="1169474"/>
    <lineage>
        <taxon>Eukaryota</taxon>
        <taxon>Sar</taxon>
        <taxon>Alveolata</taxon>
        <taxon>Colpodellida</taxon>
        <taxon>Chromeraceae</taxon>
        <taxon>Chromera</taxon>
    </lineage>
</organism>
<feature type="transmembrane region" description="Helical" evidence="1">
    <location>
        <begin position="28"/>
        <end position="47"/>
    </location>
</feature>